<evidence type="ECO:0000256" key="2">
    <source>
        <dbReference type="ARBA" id="ARBA00006058"/>
    </source>
</evidence>
<dbReference type="SUPFAM" id="SSF101447">
    <property type="entry name" value="Formin homology 2 domain (FH2 domain)"/>
    <property type="match status" value="1"/>
</dbReference>
<proteinExistence type="inferred from homology"/>
<feature type="compositionally biased region" description="Gly residues" evidence="7">
    <location>
        <begin position="224"/>
        <end position="237"/>
    </location>
</feature>
<feature type="compositionally biased region" description="Low complexity" evidence="7">
    <location>
        <begin position="196"/>
        <end position="212"/>
    </location>
</feature>
<evidence type="ECO:0000313" key="10">
    <source>
        <dbReference type="EMBL" id="KAK7793542.1"/>
    </source>
</evidence>
<feature type="transmembrane region" description="Helical" evidence="8">
    <location>
        <begin position="699"/>
        <end position="723"/>
    </location>
</feature>
<dbReference type="GO" id="GO:0016020">
    <property type="term" value="C:membrane"/>
    <property type="evidence" value="ECO:0007669"/>
    <property type="project" value="UniProtKB-SubCell"/>
</dbReference>
<evidence type="ECO:0000256" key="7">
    <source>
        <dbReference type="SAM" id="MobiDB-lite"/>
    </source>
</evidence>
<dbReference type="AlphaFoldDB" id="A0AAN9VNA7"/>
<feature type="compositionally biased region" description="Basic and acidic residues" evidence="7">
    <location>
        <begin position="110"/>
        <end position="135"/>
    </location>
</feature>
<reference evidence="10 11" key="1">
    <citation type="submission" date="2024-03" db="EMBL/GenBank/DDBJ databases">
        <title>The genome assembly and annotation of the cricket Gryllus longicercus Weissman &amp; Gray.</title>
        <authorList>
            <person name="Szrajer S."/>
            <person name="Gray D."/>
            <person name="Ylla G."/>
        </authorList>
    </citation>
    <scope>NUCLEOTIDE SEQUENCE [LARGE SCALE GENOMIC DNA]</scope>
    <source>
        <strain evidence="10">DAG 2021-001</strain>
        <tissue evidence="10">Whole body minus gut</tissue>
    </source>
</reference>
<dbReference type="PANTHER" id="PTHR22730:SF1">
    <property type="entry name" value="PROMININ-LIKE PROTEIN"/>
    <property type="match status" value="1"/>
</dbReference>
<feature type="transmembrane region" description="Helical" evidence="8">
    <location>
        <begin position="328"/>
        <end position="349"/>
    </location>
</feature>
<feature type="transmembrane region" description="Helical" evidence="8">
    <location>
        <begin position="1010"/>
        <end position="1030"/>
    </location>
</feature>
<sequence>MRLRLLLVPLCAGAALLLGGGDAAGPAPARPAPDPDGARQAAHRAEAASPPPKTGAIGSTPYGNISRETEHVLVQLGGSAASPDVFTRRKRVQVSNPAALVGDAQKYKHVNTEDHHEDVTPTQDTTKEILPKDVNEKDAIQTEMERGMEHPNVSRANSTTPQHLDQTNHNVSALDWQSPPPHPKQENLESDAQATAPPSRRPSPSGAHRASAQISRYDDEDVFGAGGAGEAGDAGGAGRDRPRGRAPPEGAAPAPPPAPPLHFPESPAGEGFRVNDLGLSDGVFMFKYLGSFLSWMQPYDFPVELLRDALWKRVSVPSLIAQSLPVEAGFLACVGVGVALALAAPLYVLGHACCLLCRRAPPPPPPPPPPPAGAWDDDYAAPGSGCRRRALLFVLDVLLLLMVAGVVAMFVSNEQVSGAVARSPAVLHTALADASAFLRNTNLQLHFVLTKSLDRAVEAASADLDNVENLLGRPIQRQLEEETGVGVALDALVDVTAGAQAAAALVAALLERAGEARGLALVAQERLADLRLQVDALRRQCPPKDRALCDTVEAAGLGVTLELDALLSDARLAVLRRLAEGNLSAAAQQARGEFQFIPTHVEQQTRDARSGVRRQLLRQRGLLDDAVWALDALSRDLGARVEEARERSLRVAEAAADLEYWRYVAAVGAAAAVLLLWALLLGALSCGCCGAEDKARPTLFTWAALLCPLYLALWGGALLALLVGGHGEVFVCRPLFDEPRFDALTALVDRPGVLFQRRGGFFSNLLYANDSLDVPLRDVLRACEQNRPSYPAFRLHQVLDVDAATDHRRWEQLHRQLNRLEVNLTQLQLLTPGLQVQLSGLLNAALVNLTSHRSQLSSPVTGKDLTSFADQLESVANQITDLATASRMETLASRTRRLLASHLEPLKLRKEDLVYQITSLEVQLVPLQRQVNQSLSHLKTIQFFINNQGANISHTKSREYAGRLVSYVQQYREHVLRATGESVAPCRPIWDLFHAVRQLLCRHIMDPLNGFWFGAVWCLLLLLAAAPLSVKLAESYPRSQPPGLLHRASAESPPDPPILPEQTTWSTPGAPEPGGW</sequence>
<comment type="subcellular location">
    <subcellularLocation>
        <location evidence="1">Membrane</location>
        <topology evidence="1">Multi-pass membrane protein</topology>
    </subcellularLocation>
</comment>
<evidence type="ECO:0000256" key="1">
    <source>
        <dbReference type="ARBA" id="ARBA00004141"/>
    </source>
</evidence>
<keyword evidence="9" id="KW-0732">Signal</keyword>
<accession>A0AAN9VNA7</accession>
<evidence type="ECO:0000256" key="8">
    <source>
        <dbReference type="SAM" id="Phobius"/>
    </source>
</evidence>
<feature type="transmembrane region" description="Helical" evidence="8">
    <location>
        <begin position="660"/>
        <end position="687"/>
    </location>
</feature>
<name>A0AAN9VNA7_9ORTH</name>
<keyword evidence="3 8" id="KW-0812">Transmembrane</keyword>
<protein>
    <submittedName>
        <fullName evidence="10">Uncharacterized protein</fullName>
    </submittedName>
</protein>
<feature type="region of interest" description="Disordered" evidence="7">
    <location>
        <begin position="97"/>
        <end position="135"/>
    </location>
</feature>
<feature type="chain" id="PRO_5042982320" evidence="9">
    <location>
        <begin position="24"/>
        <end position="1076"/>
    </location>
</feature>
<organism evidence="10 11">
    <name type="scientific">Gryllus longicercus</name>
    <dbReference type="NCBI Taxonomy" id="2509291"/>
    <lineage>
        <taxon>Eukaryota</taxon>
        <taxon>Metazoa</taxon>
        <taxon>Ecdysozoa</taxon>
        <taxon>Arthropoda</taxon>
        <taxon>Hexapoda</taxon>
        <taxon>Insecta</taxon>
        <taxon>Pterygota</taxon>
        <taxon>Neoptera</taxon>
        <taxon>Polyneoptera</taxon>
        <taxon>Orthoptera</taxon>
        <taxon>Ensifera</taxon>
        <taxon>Gryllidea</taxon>
        <taxon>Grylloidea</taxon>
        <taxon>Gryllidae</taxon>
        <taxon>Gryllinae</taxon>
        <taxon>Gryllus</taxon>
    </lineage>
</organism>
<comment type="caution">
    <text evidence="10">The sequence shown here is derived from an EMBL/GenBank/DDBJ whole genome shotgun (WGS) entry which is preliminary data.</text>
</comment>
<keyword evidence="4 8" id="KW-1133">Transmembrane helix</keyword>
<feature type="region of interest" description="Disordered" evidence="7">
    <location>
        <begin position="172"/>
        <end position="269"/>
    </location>
</feature>
<evidence type="ECO:0000313" key="11">
    <source>
        <dbReference type="Proteomes" id="UP001378592"/>
    </source>
</evidence>
<feature type="region of interest" description="Disordered" evidence="7">
    <location>
        <begin position="1039"/>
        <end position="1076"/>
    </location>
</feature>
<feature type="signal peptide" evidence="9">
    <location>
        <begin position="1"/>
        <end position="23"/>
    </location>
</feature>
<evidence type="ECO:0000256" key="6">
    <source>
        <dbReference type="ARBA" id="ARBA00023180"/>
    </source>
</evidence>
<evidence type="ECO:0000256" key="4">
    <source>
        <dbReference type="ARBA" id="ARBA00022989"/>
    </source>
</evidence>
<feature type="region of interest" description="Disordered" evidence="7">
    <location>
        <begin position="24"/>
        <end position="63"/>
    </location>
</feature>
<dbReference type="PANTHER" id="PTHR22730">
    <property type="entry name" value="PROMININ PROM PROTEIN"/>
    <property type="match status" value="1"/>
</dbReference>
<keyword evidence="6" id="KW-0325">Glycoprotein</keyword>
<comment type="similarity">
    <text evidence="2">Belongs to the prominin family.</text>
</comment>
<dbReference type="Proteomes" id="UP001378592">
    <property type="component" value="Unassembled WGS sequence"/>
</dbReference>
<feature type="transmembrane region" description="Helical" evidence="8">
    <location>
        <begin position="390"/>
        <end position="411"/>
    </location>
</feature>
<evidence type="ECO:0000256" key="3">
    <source>
        <dbReference type="ARBA" id="ARBA00022692"/>
    </source>
</evidence>
<keyword evidence="11" id="KW-1185">Reference proteome</keyword>
<dbReference type="EMBL" id="JAZDUA010000373">
    <property type="protein sequence ID" value="KAK7793542.1"/>
    <property type="molecule type" value="Genomic_DNA"/>
</dbReference>
<feature type="compositionally biased region" description="Pro residues" evidence="7">
    <location>
        <begin position="253"/>
        <end position="262"/>
    </location>
</feature>
<evidence type="ECO:0000256" key="9">
    <source>
        <dbReference type="SAM" id="SignalP"/>
    </source>
</evidence>
<dbReference type="InterPro" id="IPR008795">
    <property type="entry name" value="Prominin"/>
</dbReference>
<dbReference type="Pfam" id="PF05478">
    <property type="entry name" value="Prominin"/>
    <property type="match status" value="1"/>
</dbReference>
<evidence type="ECO:0000256" key="5">
    <source>
        <dbReference type="ARBA" id="ARBA00023136"/>
    </source>
</evidence>
<gene>
    <name evidence="10" type="ORF">R5R35_000383</name>
</gene>
<keyword evidence="5 8" id="KW-0472">Membrane</keyword>